<dbReference type="PANTHER" id="PTHR34815">
    <property type="entry name" value="LYSINE ACETYLTRANSFERASE"/>
    <property type="match status" value="1"/>
</dbReference>
<accession>G5AGI0</accession>
<dbReference type="Proteomes" id="UP000002640">
    <property type="component" value="Unassembled WGS sequence"/>
</dbReference>
<dbReference type="EMBL" id="JH159167">
    <property type="protein sequence ID" value="EGZ05260.1"/>
    <property type="molecule type" value="Genomic_DNA"/>
</dbReference>
<name>G5AGI0_PHYSP</name>
<dbReference type="InterPro" id="IPR053013">
    <property type="entry name" value="LAT"/>
</dbReference>
<dbReference type="AlphaFoldDB" id="G5AGI0"/>
<evidence type="ECO:0000313" key="3">
    <source>
        <dbReference type="Proteomes" id="UP000002640"/>
    </source>
</evidence>
<organism evidence="2 3">
    <name type="scientific">Phytophthora sojae (strain P6497)</name>
    <name type="common">Soybean stem and root rot agent</name>
    <name type="synonym">Phytophthora megasperma f. sp. glycines</name>
    <dbReference type="NCBI Taxonomy" id="1094619"/>
    <lineage>
        <taxon>Eukaryota</taxon>
        <taxon>Sar</taxon>
        <taxon>Stramenopiles</taxon>
        <taxon>Oomycota</taxon>
        <taxon>Peronosporomycetes</taxon>
        <taxon>Peronosporales</taxon>
        <taxon>Peronosporaceae</taxon>
        <taxon>Phytophthora</taxon>
    </lineage>
</organism>
<proteinExistence type="predicted"/>
<sequence length="357" mass="40600">MSQFRVVQLTQEALKVQCKTDDHEHWGSPLLDRATRFSQDGALFWALVDKTEENPQTSSDSGVVAGRDLLCCHCKTLRFPCTERGFSYQISSVYTLPEFRKRGLAGFFLTEVAKQLEQLPQALISVLYSDVGPTFYDKLGWKCHPSKLATLEIDHPRNTKAVDNNNSSTELKSLVLDDKLDKFLEADNARLVDALANSEKFQGRNAFLILPTRDSIEWQFVNGVHYARAAGFDELPSRCGVRINDDAFVLWWHNLKESTLYVDRVRFPDSGDNAAEIIRVLLDAAMQEGRKLKLKKVVIWDPPSGLLRDDVRSLVEIEVAERKLSLSNAMVFRRGNVDDSKTTALPHWFCNEKYAWV</sequence>
<dbReference type="PANTHER" id="PTHR34815:SF2">
    <property type="entry name" value="N-ACETYLTRANSFERASE DOMAIN-CONTAINING PROTEIN"/>
    <property type="match status" value="1"/>
</dbReference>
<evidence type="ECO:0000259" key="1">
    <source>
        <dbReference type="Pfam" id="PF22998"/>
    </source>
</evidence>
<dbReference type="Gene3D" id="3.40.630.30">
    <property type="match status" value="1"/>
</dbReference>
<dbReference type="SUPFAM" id="SSF55729">
    <property type="entry name" value="Acyl-CoA N-acyltransferases (Nat)"/>
    <property type="match status" value="1"/>
</dbReference>
<dbReference type="RefSeq" id="XP_009539181.1">
    <property type="nucleotide sequence ID" value="XM_009540886.1"/>
</dbReference>
<protein>
    <recommendedName>
        <fullName evidence="1">LYC1 C-terminal domain-containing protein</fullName>
    </recommendedName>
</protein>
<dbReference type="InterPro" id="IPR016181">
    <property type="entry name" value="Acyl_CoA_acyltransferase"/>
</dbReference>
<keyword evidence="3" id="KW-1185">Reference proteome</keyword>
<evidence type="ECO:0000313" key="2">
    <source>
        <dbReference type="EMBL" id="EGZ05260.1"/>
    </source>
</evidence>
<reference evidence="2 3" key="1">
    <citation type="journal article" date="2006" name="Science">
        <title>Phytophthora genome sequences uncover evolutionary origins and mechanisms of pathogenesis.</title>
        <authorList>
            <person name="Tyler B.M."/>
            <person name="Tripathy S."/>
            <person name="Zhang X."/>
            <person name="Dehal P."/>
            <person name="Jiang R.H."/>
            <person name="Aerts A."/>
            <person name="Arredondo F.D."/>
            <person name="Baxter L."/>
            <person name="Bensasson D."/>
            <person name="Beynon J.L."/>
            <person name="Chapman J."/>
            <person name="Damasceno C.M."/>
            <person name="Dorrance A.E."/>
            <person name="Dou D."/>
            <person name="Dickerman A.W."/>
            <person name="Dubchak I.L."/>
            <person name="Garbelotto M."/>
            <person name="Gijzen M."/>
            <person name="Gordon S.G."/>
            <person name="Govers F."/>
            <person name="Grunwald N.J."/>
            <person name="Huang W."/>
            <person name="Ivors K.L."/>
            <person name="Jones R.W."/>
            <person name="Kamoun S."/>
            <person name="Krampis K."/>
            <person name="Lamour K.H."/>
            <person name="Lee M.K."/>
            <person name="McDonald W.H."/>
            <person name="Medina M."/>
            <person name="Meijer H.J."/>
            <person name="Nordberg E.K."/>
            <person name="Maclean D.J."/>
            <person name="Ospina-Giraldo M.D."/>
            <person name="Morris P.F."/>
            <person name="Phuntumart V."/>
            <person name="Putnam N.H."/>
            <person name="Rash S."/>
            <person name="Rose J.K."/>
            <person name="Sakihama Y."/>
            <person name="Salamov A.A."/>
            <person name="Savidor A."/>
            <person name="Scheuring C.F."/>
            <person name="Smith B.M."/>
            <person name="Sobral B.W."/>
            <person name="Terry A."/>
            <person name="Torto-Alalibo T.A."/>
            <person name="Win J."/>
            <person name="Xu Z."/>
            <person name="Zhang H."/>
            <person name="Grigoriev I.V."/>
            <person name="Rokhsar D.S."/>
            <person name="Boore J.L."/>
        </authorList>
    </citation>
    <scope>NUCLEOTIDE SEQUENCE [LARGE SCALE GENOMIC DNA]</scope>
    <source>
        <strain evidence="2 3">P6497</strain>
    </source>
</reference>
<gene>
    <name evidence="2" type="ORF">PHYSODRAFT_320157</name>
</gene>
<dbReference type="InParanoid" id="G5AGI0"/>
<dbReference type="InterPro" id="IPR055100">
    <property type="entry name" value="GNAT_LYC1-like"/>
</dbReference>
<dbReference type="KEGG" id="psoj:PHYSODRAFT_320157"/>
<dbReference type="GeneID" id="20644419"/>
<dbReference type="Pfam" id="PF22998">
    <property type="entry name" value="GNAT_LYC1-like"/>
    <property type="match status" value="1"/>
</dbReference>
<feature type="domain" description="LYC1 C-terminal" evidence="1">
    <location>
        <begin position="164"/>
        <end position="357"/>
    </location>
</feature>
<dbReference type="STRING" id="1094619.G5AGI0"/>